<accession>A0A409Y6J5</accession>
<organism evidence="2 3">
    <name type="scientific">Gymnopilus dilepis</name>
    <dbReference type="NCBI Taxonomy" id="231916"/>
    <lineage>
        <taxon>Eukaryota</taxon>
        <taxon>Fungi</taxon>
        <taxon>Dikarya</taxon>
        <taxon>Basidiomycota</taxon>
        <taxon>Agaricomycotina</taxon>
        <taxon>Agaricomycetes</taxon>
        <taxon>Agaricomycetidae</taxon>
        <taxon>Agaricales</taxon>
        <taxon>Agaricineae</taxon>
        <taxon>Hymenogastraceae</taxon>
        <taxon>Gymnopilus</taxon>
    </lineage>
</organism>
<dbReference type="Proteomes" id="UP000284706">
    <property type="component" value="Unassembled WGS sequence"/>
</dbReference>
<evidence type="ECO:0000313" key="3">
    <source>
        <dbReference type="Proteomes" id="UP000284706"/>
    </source>
</evidence>
<evidence type="ECO:0000313" key="2">
    <source>
        <dbReference type="EMBL" id="PPQ98675.1"/>
    </source>
</evidence>
<reference evidence="2 3" key="1">
    <citation type="journal article" date="2018" name="Evol. Lett.">
        <title>Horizontal gene cluster transfer increased hallucinogenic mushroom diversity.</title>
        <authorList>
            <person name="Reynolds H.T."/>
            <person name="Vijayakumar V."/>
            <person name="Gluck-Thaler E."/>
            <person name="Korotkin H.B."/>
            <person name="Matheny P.B."/>
            <person name="Slot J.C."/>
        </authorList>
    </citation>
    <scope>NUCLEOTIDE SEQUENCE [LARGE SCALE GENOMIC DNA]</scope>
    <source>
        <strain evidence="2 3">SRW20</strain>
    </source>
</reference>
<comment type="caution">
    <text evidence="2">The sequence shown here is derived from an EMBL/GenBank/DDBJ whole genome shotgun (WGS) entry which is preliminary data.</text>
</comment>
<evidence type="ECO:0000256" key="1">
    <source>
        <dbReference type="SAM" id="MobiDB-lite"/>
    </source>
</evidence>
<proteinExistence type="predicted"/>
<dbReference type="AlphaFoldDB" id="A0A409Y6J5"/>
<sequence length="101" mass="11145">MSLYYTLEKLYALRFLPASSSCIRKLVRVKGIHQEGDTSGTTDTSISGAEGDTSSTSDTSSLVSSNDCPPRNIEYTSFTKSMEIDVHQEVSVFRDAEAWHC</sequence>
<name>A0A409Y6J5_9AGAR</name>
<feature type="region of interest" description="Disordered" evidence="1">
    <location>
        <begin position="34"/>
        <end position="71"/>
    </location>
</feature>
<dbReference type="InParanoid" id="A0A409Y6J5"/>
<protein>
    <submittedName>
        <fullName evidence="2">Uncharacterized protein</fullName>
    </submittedName>
</protein>
<keyword evidence="3" id="KW-1185">Reference proteome</keyword>
<dbReference type="EMBL" id="NHYE01001102">
    <property type="protein sequence ID" value="PPQ98675.1"/>
    <property type="molecule type" value="Genomic_DNA"/>
</dbReference>
<feature type="compositionally biased region" description="Low complexity" evidence="1">
    <location>
        <begin position="52"/>
        <end position="67"/>
    </location>
</feature>
<gene>
    <name evidence="2" type="ORF">CVT26_013821</name>
</gene>